<reference evidence="2" key="1">
    <citation type="journal article" date="2018" name="BMC Genomics">
        <title>Genomic insights into host adaptation between the wheat stripe rust pathogen (Puccinia striiformis f. sp. tritici) and the barley stripe rust pathogen (Puccinia striiformis f. sp. hordei).</title>
        <authorList>
            <person name="Xia C."/>
            <person name="Wang M."/>
            <person name="Yin C."/>
            <person name="Cornejo O.E."/>
            <person name="Hulbert S.H."/>
            <person name="Chen X."/>
        </authorList>
    </citation>
    <scope>NUCLEOTIDE SEQUENCE [LARGE SCALE GENOMIC DNA]</scope>
    <source>
        <strain evidence="2">93-210</strain>
    </source>
</reference>
<feature type="non-terminal residue" evidence="1">
    <location>
        <position position="1"/>
    </location>
</feature>
<reference evidence="2" key="2">
    <citation type="journal article" date="2018" name="Mol. Plant Microbe Interact.">
        <title>Genome sequence resources for the wheat stripe rust pathogen (Puccinia striiformis f. sp. tritici) and the barley stripe rust pathogen (Puccinia striiformis f. sp. hordei).</title>
        <authorList>
            <person name="Xia C."/>
            <person name="Wang M."/>
            <person name="Yin C."/>
            <person name="Cornejo O.E."/>
            <person name="Hulbert S.H."/>
            <person name="Chen X."/>
        </authorList>
    </citation>
    <scope>NUCLEOTIDE SEQUENCE [LARGE SCALE GENOMIC DNA]</scope>
    <source>
        <strain evidence="2">93-210</strain>
    </source>
</reference>
<keyword evidence="2" id="KW-1185">Reference proteome</keyword>
<evidence type="ECO:0000313" key="1">
    <source>
        <dbReference type="EMBL" id="KAI7949365.1"/>
    </source>
</evidence>
<name>A0ACC0E9W4_9BASI</name>
<dbReference type="Proteomes" id="UP001060170">
    <property type="component" value="Chromosome 8"/>
</dbReference>
<evidence type="ECO:0000313" key="2">
    <source>
        <dbReference type="Proteomes" id="UP001060170"/>
    </source>
</evidence>
<reference evidence="1 2" key="3">
    <citation type="journal article" date="2022" name="Microbiol. Spectr.">
        <title>Folding features and dynamics of 3D genome architecture in plant fungal pathogens.</title>
        <authorList>
            <person name="Xia C."/>
        </authorList>
    </citation>
    <scope>NUCLEOTIDE SEQUENCE [LARGE SCALE GENOMIC DNA]</scope>
    <source>
        <strain evidence="1 2">93-210</strain>
    </source>
</reference>
<accession>A0ACC0E9W4</accession>
<gene>
    <name evidence="1" type="ORF">MJO28_008186</name>
</gene>
<proteinExistence type="predicted"/>
<organism evidence="1 2">
    <name type="scientific">Puccinia striiformis f. sp. tritici</name>
    <dbReference type="NCBI Taxonomy" id="168172"/>
    <lineage>
        <taxon>Eukaryota</taxon>
        <taxon>Fungi</taxon>
        <taxon>Dikarya</taxon>
        <taxon>Basidiomycota</taxon>
        <taxon>Pucciniomycotina</taxon>
        <taxon>Pucciniomycetes</taxon>
        <taxon>Pucciniales</taxon>
        <taxon>Pucciniaceae</taxon>
        <taxon>Puccinia</taxon>
    </lineage>
</organism>
<comment type="caution">
    <text evidence="1">The sequence shown here is derived from an EMBL/GenBank/DDBJ whole genome shotgun (WGS) entry which is preliminary data.</text>
</comment>
<sequence>GGYLSITLVALFVFLHSGQAIATTQTCDAYFGPSNDPRRDSTVPGTLAVSTLAKRLIDPVRCHYIPSRCQIIDALCAPMKSISGSSVYFQNCYLIVNKVVTTKRKNKVYPIQYHNHWWTVDAQDIHDRKWYSCSYTRDVPDDLNAQRPS</sequence>
<protein>
    <submittedName>
        <fullName evidence="1">Uncharacterized protein</fullName>
    </submittedName>
</protein>
<dbReference type="EMBL" id="CM045872">
    <property type="protein sequence ID" value="KAI7949365.1"/>
    <property type="molecule type" value="Genomic_DNA"/>
</dbReference>